<reference evidence="3 4" key="1">
    <citation type="submission" date="2020-08" db="EMBL/GenBank/DDBJ databases">
        <title>A Genomic Blueprint of the Chicken Gut Microbiome.</title>
        <authorList>
            <person name="Gilroy R."/>
            <person name="Ravi A."/>
            <person name="Getino M."/>
            <person name="Pursley I."/>
            <person name="Horton D.L."/>
            <person name="Alikhan N.-F."/>
            <person name="Baker D."/>
            <person name="Gharbi K."/>
            <person name="Hall N."/>
            <person name="Watson M."/>
            <person name="Adriaenssens E.M."/>
            <person name="Foster-Nyarko E."/>
            <person name="Jarju S."/>
            <person name="Secka A."/>
            <person name="Antonio M."/>
            <person name="Oren A."/>
            <person name="Chaudhuri R."/>
            <person name="La Ragione R.M."/>
            <person name="Hildebrand F."/>
            <person name="Pallen M.J."/>
        </authorList>
    </citation>
    <scope>NUCLEOTIDE SEQUENCE [LARGE SCALE GENOMIC DNA]</scope>
    <source>
        <strain evidence="3 4">Sa2CUA1</strain>
    </source>
</reference>
<evidence type="ECO:0000256" key="1">
    <source>
        <dbReference type="SAM" id="SignalP"/>
    </source>
</evidence>
<feature type="signal peptide" evidence="1">
    <location>
        <begin position="1"/>
        <end position="27"/>
    </location>
</feature>
<accession>A0ABR8UPC4</accession>
<organism evidence="3 4">
    <name type="scientific">Arthrobacter gallicola</name>
    <dbReference type="NCBI Taxonomy" id="2762225"/>
    <lineage>
        <taxon>Bacteria</taxon>
        <taxon>Bacillati</taxon>
        <taxon>Actinomycetota</taxon>
        <taxon>Actinomycetes</taxon>
        <taxon>Micrococcales</taxon>
        <taxon>Micrococcaceae</taxon>
        <taxon>Arthrobacter</taxon>
    </lineage>
</organism>
<sequence length="279" mass="26846">MRRTATLFAAAGLAAGAGLAAAPAATAADDAQLSVLHAVPGTTVDVYVNGALTLDDFTPGSMAGPLPLPAGNYELAITAADAADASAPLIGPVSANLTAGGNFTAVANLSADGTPTANVFTNDTSTIPAGKAHLTVRHVAAAPAVDVLANGTAVITNLANPDEKTLPVDAGTISASVAAAGTTTPVIGPADLTLPEGVHTIVYAWGSLEEGNLALATQTISGMESAPNAVPGALAADAAPDGTVLAAAGGLTLMALAGTAVLIRRRSAATAEAAGTVSS</sequence>
<dbReference type="InterPro" id="IPR025510">
    <property type="entry name" value="DUF4397"/>
</dbReference>
<feature type="domain" description="DUF4397" evidence="2">
    <location>
        <begin position="31"/>
        <end position="147"/>
    </location>
</feature>
<keyword evidence="4" id="KW-1185">Reference proteome</keyword>
<gene>
    <name evidence="3" type="ORF">H9639_03690</name>
</gene>
<dbReference type="RefSeq" id="WP_191806729.1">
    <property type="nucleotide sequence ID" value="NZ_JACSQD010000001.1"/>
</dbReference>
<evidence type="ECO:0000313" key="3">
    <source>
        <dbReference type="EMBL" id="MBD7994394.1"/>
    </source>
</evidence>
<dbReference type="EMBL" id="JACSQD010000001">
    <property type="protein sequence ID" value="MBD7994394.1"/>
    <property type="molecule type" value="Genomic_DNA"/>
</dbReference>
<dbReference type="Proteomes" id="UP000609874">
    <property type="component" value="Unassembled WGS sequence"/>
</dbReference>
<evidence type="ECO:0000313" key="4">
    <source>
        <dbReference type="Proteomes" id="UP000609874"/>
    </source>
</evidence>
<protein>
    <submittedName>
        <fullName evidence="3">DUF4397 domain-containing protein</fullName>
    </submittedName>
</protein>
<evidence type="ECO:0000259" key="2">
    <source>
        <dbReference type="Pfam" id="PF14344"/>
    </source>
</evidence>
<keyword evidence="1" id="KW-0732">Signal</keyword>
<feature type="chain" id="PRO_5047406229" evidence="1">
    <location>
        <begin position="28"/>
        <end position="279"/>
    </location>
</feature>
<comment type="caution">
    <text evidence="3">The sequence shown here is derived from an EMBL/GenBank/DDBJ whole genome shotgun (WGS) entry which is preliminary data.</text>
</comment>
<name>A0ABR8UPC4_9MICC</name>
<dbReference type="Pfam" id="PF14344">
    <property type="entry name" value="DUF4397"/>
    <property type="match status" value="1"/>
</dbReference>
<proteinExistence type="predicted"/>